<name>A0A6J6EP57_9ZZZZ</name>
<dbReference type="AlphaFoldDB" id="A0A6J6EP57"/>
<protein>
    <submittedName>
        <fullName evidence="1">Unannotated protein</fullName>
    </submittedName>
</protein>
<evidence type="ECO:0000313" key="1">
    <source>
        <dbReference type="EMBL" id="CAB4576784.1"/>
    </source>
</evidence>
<dbReference type="EMBL" id="CAEZTT010000060">
    <property type="protein sequence ID" value="CAB4576784.1"/>
    <property type="molecule type" value="Genomic_DNA"/>
</dbReference>
<reference evidence="1" key="1">
    <citation type="submission" date="2020-05" db="EMBL/GenBank/DDBJ databases">
        <authorList>
            <person name="Chiriac C."/>
            <person name="Salcher M."/>
            <person name="Ghai R."/>
            <person name="Kavagutti S V."/>
        </authorList>
    </citation>
    <scope>NUCLEOTIDE SEQUENCE</scope>
</reference>
<proteinExistence type="predicted"/>
<sequence length="225" mass="26664">MQTIATKIGLFLNGLSHKSKMESVYRVYDLGGFALNSPDLIDAAIRSSIVGGNIEGLEFIMRVCDPTYITRFTYIIRARETMYRGSQMMRFFWMPIIEPYIPIWLPDMRAEILVETRIKILIDYFIKDEYYFNTVFDDNEMDNYSYEIRCESFEKIWTKDVEDSVRYLLGLYPISVGKESEMMYLLREAIETNMKYWQCYGIPKRECYKKSAYIQAFIDDCIASR</sequence>
<gene>
    <name evidence="1" type="ORF">UFOPK1726_00621</name>
</gene>
<accession>A0A6J6EP57</accession>
<organism evidence="1">
    <name type="scientific">freshwater metagenome</name>
    <dbReference type="NCBI Taxonomy" id="449393"/>
    <lineage>
        <taxon>unclassified sequences</taxon>
        <taxon>metagenomes</taxon>
        <taxon>ecological metagenomes</taxon>
    </lineage>
</organism>